<gene>
    <name evidence="1" type="ORF">AALO_G00029950</name>
</gene>
<accession>A0AAV6HC72</accession>
<dbReference type="Proteomes" id="UP000823561">
    <property type="component" value="Chromosome 2"/>
</dbReference>
<evidence type="ECO:0000313" key="1">
    <source>
        <dbReference type="EMBL" id="KAG5284740.1"/>
    </source>
</evidence>
<proteinExistence type="predicted"/>
<protein>
    <submittedName>
        <fullName evidence="1">Uncharacterized protein</fullName>
    </submittedName>
</protein>
<name>A0AAV6HC72_9TELE</name>
<sequence>MVYLSGIFVLSRTPVQCLGAGQTHRVLVSVNSTSLKGVRLTVTVINYYTGNTQAHPLQQMESARPLLLAPEPPAQDTISLHLINVSPLLPALGPGNDSILSGW</sequence>
<keyword evidence="2" id="KW-1185">Reference proteome</keyword>
<dbReference type="AlphaFoldDB" id="A0AAV6HC72"/>
<organism evidence="1 2">
    <name type="scientific">Alosa alosa</name>
    <name type="common">allis shad</name>
    <dbReference type="NCBI Taxonomy" id="278164"/>
    <lineage>
        <taxon>Eukaryota</taxon>
        <taxon>Metazoa</taxon>
        <taxon>Chordata</taxon>
        <taxon>Craniata</taxon>
        <taxon>Vertebrata</taxon>
        <taxon>Euteleostomi</taxon>
        <taxon>Actinopterygii</taxon>
        <taxon>Neopterygii</taxon>
        <taxon>Teleostei</taxon>
        <taxon>Clupei</taxon>
        <taxon>Clupeiformes</taxon>
        <taxon>Clupeoidei</taxon>
        <taxon>Clupeidae</taxon>
        <taxon>Alosa</taxon>
    </lineage>
</organism>
<comment type="caution">
    <text evidence="1">The sequence shown here is derived from an EMBL/GenBank/DDBJ whole genome shotgun (WGS) entry which is preliminary data.</text>
</comment>
<evidence type="ECO:0000313" key="2">
    <source>
        <dbReference type="Proteomes" id="UP000823561"/>
    </source>
</evidence>
<dbReference type="EMBL" id="JADWDJ010000002">
    <property type="protein sequence ID" value="KAG5284740.1"/>
    <property type="molecule type" value="Genomic_DNA"/>
</dbReference>
<reference evidence="1" key="1">
    <citation type="submission" date="2020-10" db="EMBL/GenBank/DDBJ databases">
        <title>Chromosome-scale genome assembly of the Allis shad, Alosa alosa.</title>
        <authorList>
            <person name="Margot Z."/>
            <person name="Christophe K."/>
            <person name="Cabau C."/>
            <person name="Louis A."/>
            <person name="Berthelot C."/>
            <person name="Parey E."/>
            <person name="Roest Crollius H."/>
            <person name="Montfort J."/>
            <person name="Robinson-Rechavi M."/>
            <person name="Bucao C."/>
            <person name="Bouchez O."/>
            <person name="Gislard M."/>
            <person name="Lluch J."/>
            <person name="Milhes M."/>
            <person name="Lampietro C."/>
            <person name="Lopez Roques C."/>
            <person name="Donnadieu C."/>
            <person name="Braasch I."/>
            <person name="Desvignes T."/>
            <person name="Postlethwait J."/>
            <person name="Bobe J."/>
            <person name="Guiguen Y."/>
        </authorList>
    </citation>
    <scope>NUCLEOTIDE SEQUENCE</scope>
    <source>
        <strain evidence="1">M-15738</strain>
        <tissue evidence="1">Blood</tissue>
    </source>
</reference>